<dbReference type="Gene3D" id="1.10.3720.10">
    <property type="entry name" value="MetI-like"/>
    <property type="match status" value="1"/>
</dbReference>
<dbReference type="KEGG" id="carl:PXC00_04270"/>
<accession>A0AA97DBB5</accession>
<dbReference type="SUPFAM" id="SSF161098">
    <property type="entry name" value="MetI-like"/>
    <property type="match status" value="1"/>
</dbReference>
<comment type="subcellular location">
    <subcellularLocation>
        <location evidence="1 7">Cell membrane</location>
        <topology evidence="1 7">Multi-pass membrane protein</topology>
    </subcellularLocation>
</comment>
<keyword evidence="2 7" id="KW-0813">Transport</keyword>
<feature type="transmembrane region" description="Helical" evidence="7">
    <location>
        <begin position="131"/>
        <end position="152"/>
    </location>
</feature>
<dbReference type="InterPro" id="IPR050809">
    <property type="entry name" value="UgpAE/MalFG_permease"/>
</dbReference>
<dbReference type="GO" id="GO:0055085">
    <property type="term" value="P:transmembrane transport"/>
    <property type="evidence" value="ECO:0007669"/>
    <property type="project" value="InterPro"/>
</dbReference>
<dbReference type="RefSeq" id="WP_275844325.1">
    <property type="nucleotide sequence ID" value="NZ_CP135996.1"/>
</dbReference>
<dbReference type="EMBL" id="CP135996">
    <property type="protein sequence ID" value="WOC33102.1"/>
    <property type="molecule type" value="Genomic_DNA"/>
</dbReference>
<dbReference type="GO" id="GO:0005886">
    <property type="term" value="C:plasma membrane"/>
    <property type="evidence" value="ECO:0007669"/>
    <property type="project" value="UniProtKB-SubCell"/>
</dbReference>
<keyword evidence="3" id="KW-1003">Cell membrane</keyword>
<gene>
    <name evidence="9" type="ORF">PXC00_04270</name>
</gene>
<evidence type="ECO:0000256" key="6">
    <source>
        <dbReference type="ARBA" id="ARBA00023136"/>
    </source>
</evidence>
<organism evidence="9 10">
    <name type="scientific">Caproicibacterium argilliputei</name>
    <dbReference type="NCBI Taxonomy" id="3030016"/>
    <lineage>
        <taxon>Bacteria</taxon>
        <taxon>Bacillati</taxon>
        <taxon>Bacillota</taxon>
        <taxon>Clostridia</taxon>
        <taxon>Eubacteriales</taxon>
        <taxon>Oscillospiraceae</taxon>
        <taxon>Caproicibacterium</taxon>
    </lineage>
</organism>
<evidence type="ECO:0000256" key="1">
    <source>
        <dbReference type="ARBA" id="ARBA00004651"/>
    </source>
</evidence>
<evidence type="ECO:0000256" key="4">
    <source>
        <dbReference type="ARBA" id="ARBA00022692"/>
    </source>
</evidence>
<evidence type="ECO:0000256" key="3">
    <source>
        <dbReference type="ARBA" id="ARBA00022475"/>
    </source>
</evidence>
<dbReference type="AlphaFoldDB" id="A0AA97DBB5"/>
<sequence length="313" mass="35616">MTRAIHSTSAHHKRKGVFLFRKYHQLYLMLAVPILYFIIFKYVPMAGNILAFRKYDAGGSIFGSKWVGLKYFELFITDPYFWNVFKNTLVLSVLNFLIGFPIPILFSLLLNEVQNSWCKKFVQTVSYLPKFFSTVVVVGMMSVLLSPTNGLINQMLAKFGIASIYFMNSNEWFRPLYILSDLWQYVGWNSILYIAALTNVDPQLYEAAEIDGAGYLQKTFHVTIPGIMPTIVLTLILSVGSILSVGFEKVLLMYSPSTYQVADVIQTYVYRIGIVDNNYSYSTAVGLFQAVISLILIWGVNAMSKKFTDSSLW</sequence>
<keyword evidence="10" id="KW-1185">Reference proteome</keyword>
<proteinExistence type="inferred from homology"/>
<evidence type="ECO:0000313" key="9">
    <source>
        <dbReference type="EMBL" id="WOC33102.1"/>
    </source>
</evidence>
<dbReference type="PROSITE" id="PS50928">
    <property type="entry name" value="ABC_TM1"/>
    <property type="match status" value="1"/>
</dbReference>
<feature type="domain" description="ABC transmembrane type-1" evidence="8">
    <location>
        <begin position="85"/>
        <end position="300"/>
    </location>
</feature>
<feature type="transmembrane region" description="Helical" evidence="7">
    <location>
        <begin position="89"/>
        <end position="111"/>
    </location>
</feature>
<feature type="transmembrane region" description="Helical" evidence="7">
    <location>
        <begin position="226"/>
        <end position="247"/>
    </location>
</feature>
<dbReference type="Proteomes" id="UP001300604">
    <property type="component" value="Chromosome"/>
</dbReference>
<dbReference type="PANTHER" id="PTHR43227:SF11">
    <property type="entry name" value="BLL4140 PROTEIN"/>
    <property type="match status" value="1"/>
</dbReference>
<feature type="transmembrane region" description="Helical" evidence="7">
    <location>
        <begin position="26"/>
        <end position="44"/>
    </location>
</feature>
<dbReference type="InterPro" id="IPR035906">
    <property type="entry name" value="MetI-like_sf"/>
</dbReference>
<evidence type="ECO:0000256" key="2">
    <source>
        <dbReference type="ARBA" id="ARBA00022448"/>
    </source>
</evidence>
<protein>
    <submittedName>
        <fullName evidence="9">ABC transporter permease subunit</fullName>
    </submittedName>
</protein>
<dbReference type="Pfam" id="PF00528">
    <property type="entry name" value="BPD_transp_1"/>
    <property type="match status" value="1"/>
</dbReference>
<keyword evidence="4 7" id="KW-0812">Transmembrane</keyword>
<evidence type="ECO:0000313" key="10">
    <source>
        <dbReference type="Proteomes" id="UP001300604"/>
    </source>
</evidence>
<keyword evidence="6 7" id="KW-0472">Membrane</keyword>
<dbReference type="InterPro" id="IPR000515">
    <property type="entry name" value="MetI-like"/>
</dbReference>
<reference evidence="9" key="1">
    <citation type="submission" date="2023-09" db="EMBL/GenBank/DDBJ databases">
        <authorList>
            <person name="Zeng C."/>
        </authorList>
    </citation>
    <scope>NUCLEOTIDE SEQUENCE</scope>
    <source>
        <strain evidence="9">ZCY20-5</strain>
    </source>
</reference>
<reference evidence="9" key="2">
    <citation type="submission" date="2024-06" db="EMBL/GenBank/DDBJ databases">
        <title>Caproicibacterium argilliputei sp. nov, a novel caproic acid producing anaerobic bacterium isolated from pit mud.</title>
        <authorList>
            <person name="Xia S."/>
        </authorList>
    </citation>
    <scope>NUCLEOTIDE SEQUENCE</scope>
    <source>
        <strain evidence="9">ZCY20-5</strain>
    </source>
</reference>
<name>A0AA97DBB5_9FIRM</name>
<evidence type="ECO:0000259" key="8">
    <source>
        <dbReference type="PROSITE" id="PS50928"/>
    </source>
</evidence>
<comment type="similarity">
    <text evidence="7">Belongs to the binding-protein-dependent transport system permease family.</text>
</comment>
<feature type="transmembrane region" description="Helical" evidence="7">
    <location>
        <begin position="279"/>
        <end position="300"/>
    </location>
</feature>
<evidence type="ECO:0000256" key="5">
    <source>
        <dbReference type="ARBA" id="ARBA00022989"/>
    </source>
</evidence>
<keyword evidence="5 7" id="KW-1133">Transmembrane helix</keyword>
<dbReference type="PANTHER" id="PTHR43227">
    <property type="entry name" value="BLL4140 PROTEIN"/>
    <property type="match status" value="1"/>
</dbReference>
<dbReference type="CDD" id="cd06261">
    <property type="entry name" value="TM_PBP2"/>
    <property type="match status" value="1"/>
</dbReference>
<evidence type="ECO:0000256" key="7">
    <source>
        <dbReference type="RuleBase" id="RU363032"/>
    </source>
</evidence>